<feature type="domain" description="GatD N-terminal" evidence="10">
    <location>
        <begin position="15"/>
        <end position="60"/>
    </location>
</feature>
<dbReference type="PIRSF" id="PIRSF500175">
    <property type="entry name" value="Glu_ADT_D"/>
    <property type="match status" value="1"/>
</dbReference>
<comment type="function">
    <text evidence="7">Allows the formation of correctly charged Gln-tRNA(Gln) through the transamidation of misacylated Glu-tRNA(Gln) in organisms which lack glutaminyl-tRNA synthetase. The reaction takes place in the presence of glutamine and ATP through an activated gamma-phospho-Glu-tRNA(Gln). The GatDE system is specific for glutamate and does not act on aspartate.</text>
</comment>
<evidence type="ECO:0000259" key="9">
    <source>
        <dbReference type="Pfam" id="PF17763"/>
    </source>
</evidence>
<dbReference type="InterPro" id="IPR040919">
    <property type="entry name" value="Asparaginase_C"/>
</dbReference>
<dbReference type="PROSITE" id="PS00917">
    <property type="entry name" value="ASN_GLN_ASE_2"/>
    <property type="match status" value="1"/>
</dbReference>
<dbReference type="GO" id="GO:0050567">
    <property type="term" value="F:glutaminyl-tRNA synthase (glutamine-hydrolyzing) activity"/>
    <property type="evidence" value="ECO:0007669"/>
    <property type="project" value="UniProtKB-EC"/>
</dbReference>
<dbReference type="SMART" id="SM00870">
    <property type="entry name" value="Asparaginase"/>
    <property type="match status" value="1"/>
</dbReference>
<dbReference type="PROSITE" id="PS00144">
    <property type="entry name" value="ASN_GLN_ASE_1"/>
    <property type="match status" value="1"/>
</dbReference>
<dbReference type="InterPro" id="IPR040918">
    <property type="entry name" value="GatD_N"/>
</dbReference>
<dbReference type="NCBIfam" id="TIGR02153">
    <property type="entry name" value="gatD_arch"/>
    <property type="match status" value="1"/>
</dbReference>
<dbReference type="Gene3D" id="3.40.50.40">
    <property type="match status" value="1"/>
</dbReference>
<dbReference type="InterPro" id="IPR006034">
    <property type="entry name" value="Asparaginase/glutaminase-like"/>
</dbReference>
<comment type="subunit">
    <text evidence="7">Heterodimer of GatD and GatE.</text>
</comment>
<dbReference type="Pfam" id="PF00710">
    <property type="entry name" value="Asparaginase"/>
    <property type="match status" value="1"/>
</dbReference>
<evidence type="ECO:0000313" key="11">
    <source>
        <dbReference type="EMBL" id="WEL19823.1"/>
    </source>
</evidence>
<evidence type="ECO:0000313" key="12">
    <source>
        <dbReference type="Proteomes" id="UP001218034"/>
    </source>
</evidence>
<dbReference type="Gene3D" id="3.40.50.1170">
    <property type="entry name" value="L-asparaginase, N-terminal domain"/>
    <property type="match status" value="1"/>
</dbReference>
<dbReference type="GeneID" id="90590253"/>
<evidence type="ECO:0000256" key="2">
    <source>
        <dbReference type="ARBA" id="ARBA00022741"/>
    </source>
</evidence>
<dbReference type="PIRSF" id="PIRSF001220">
    <property type="entry name" value="L-ASNase_gatD"/>
    <property type="match status" value="1"/>
</dbReference>
<evidence type="ECO:0000256" key="6">
    <source>
        <dbReference type="PROSITE-ProRule" id="PRU10100"/>
    </source>
</evidence>
<feature type="active site" evidence="5">
    <location>
        <position position="92"/>
    </location>
</feature>
<dbReference type="NCBIfam" id="NF003217">
    <property type="entry name" value="PRK04183.1"/>
    <property type="match status" value="1"/>
</dbReference>
<name>A0ABY8CIW3_9ARCH</name>
<keyword evidence="12" id="KW-1185">Reference proteome</keyword>
<dbReference type="NCBIfam" id="TIGR00519">
    <property type="entry name" value="asnASE_I"/>
    <property type="match status" value="1"/>
</dbReference>
<proteinExistence type="inferred from homology"/>
<accession>A0ABY8CIW3</accession>
<reference evidence="11 12" key="1">
    <citation type="submission" date="2022-09" db="EMBL/GenBank/DDBJ databases">
        <title>Xylan utilization by haloarchaea-nanohaloarchaea associations.</title>
        <authorList>
            <person name="Yakimov M."/>
        </authorList>
    </citation>
    <scope>NUCLEOTIDE SEQUENCE [LARGE SCALE GENOMIC DNA]</scope>
    <source>
        <strain evidence="11 12">SVXNc</strain>
    </source>
</reference>
<evidence type="ECO:0000256" key="1">
    <source>
        <dbReference type="ARBA" id="ARBA00022598"/>
    </source>
</evidence>
<dbReference type="InterPro" id="IPR020827">
    <property type="entry name" value="Asparaginase/glutaminase_AS1"/>
</dbReference>
<comment type="catalytic activity">
    <reaction evidence="7">
        <text>L-glutamyl-tRNA(Gln) + L-glutamine + ATP + H2O = L-glutaminyl-tRNA(Gln) + L-glutamate + ADP + phosphate + H(+)</text>
        <dbReference type="Rhea" id="RHEA:17521"/>
        <dbReference type="Rhea" id="RHEA-COMP:9681"/>
        <dbReference type="Rhea" id="RHEA-COMP:9684"/>
        <dbReference type="ChEBI" id="CHEBI:15377"/>
        <dbReference type="ChEBI" id="CHEBI:15378"/>
        <dbReference type="ChEBI" id="CHEBI:29985"/>
        <dbReference type="ChEBI" id="CHEBI:30616"/>
        <dbReference type="ChEBI" id="CHEBI:43474"/>
        <dbReference type="ChEBI" id="CHEBI:58359"/>
        <dbReference type="ChEBI" id="CHEBI:78520"/>
        <dbReference type="ChEBI" id="CHEBI:78521"/>
        <dbReference type="ChEBI" id="CHEBI:456216"/>
    </reaction>
</comment>
<dbReference type="InterPro" id="IPR037222">
    <property type="entry name" value="GatD_N_sf"/>
</dbReference>
<feature type="domain" description="Asparaginase/glutaminase C-terminal" evidence="9">
    <location>
        <begin position="293"/>
        <end position="416"/>
    </location>
</feature>
<evidence type="ECO:0000259" key="10">
    <source>
        <dbReference type="Pfam" id="PF18195"/>
    </source>
</evidence>
<evidence type="ECO:0000256" key="7">
    <source>
        <dbReference type="RuleBase" id="RU004457"/>
    </source>
</evidence>
<dbReference type="PRINTS" id="PR00139">
    <property type="entry name" value="ASNGLNASE"/>
</dbReference>
<dbReference type="Proteomes" id="UP001218034">
    <property type="component" value="Chromosome"/>
</dbReference>
<evidence type="ECO:0000256" key="5">
    <source>
        <dbReference type="PROSITE-ProRule" id="PRU10099"/>
    </source>
</evidence>
<dbReference type="RefSeq" id="WP_347721655.1">
    <property type="nucleotide sequence ID" value="NZ_CP104395.1"/>
</dbReference>
<evidence type="ECO:0000256" key="4">
    <source>
        <dbReference type="ARBA" id="ARBA00022917"/>
    </source>
</evidence>
<dbReference type="EMBL" id="CP104395">
    <property type="protein sequence ID" value="WEL19823.1"/>
    <property type="molecule type" value="Genomic_DNA"/>
</dbReference>
<gene>
    <name evidence="11" type="primary">ansB</name>
    <name evidence="11" type="ORF">SVXNc_0816</name>
</gene>
<dbReference type="InterPro" id="IPR036152">
    <property type="entry name" value="Asp/glu_Ase-like_sf"/>
</dbReference>
<keyword evidence="1 7" id="KW-0436">Ligase</keyword>
<evidence type="ECO:0000256" key="3">
    <source>
        <dbReference type="ARBA" id="ARBA00022840"/>
    </source>
</evidence>
<dbReference type="InterPro" id="IPR006033">
    <property type="entry name" value="AsnA_fam"/>
</dbReference>
<dbReference type="EC" id="6.3.5.-" evidence="7"/>
<dbReference type="PROSITE" id="PS51732">
    <property type="entry name" value="ASN_GLN_ASE_3"/>
    <property type="match status" value="1"/>
</dbReference>
<dbReference type="InterPro" id="IPR037152">
    <property type="entry name" value="L-asparaginase_N_sf"/>
</dbReference>
<feature type="domain" description="L-asparaginase N-terminal" evidence="8">
    <location>
        <begin position="84"/>
        <end position="272"/>
    </location>
</feature>
<dbReference type="InterPro" id="IPR011878">
    <property type="entry name" value="GatD"/>
</dbReference>
<evidence type="ECO:0000259" key="8">
    <source>
        <dbReference type="Pfam" id="PF00710"/>
    </source>
</evidence>
<dbReference type="SUPFAM" id="SSF141300">
    <property type="entry name" value="GatD N-terminal domain-like"/>
    <property type="match status" value="1"/>
</dbReference>
<dbReference type="PANTHER" id="PTHR11707">
    <property type="entry name" value="L-ASPARAGINASE"/>
    <property type="match status" value="1"/>
</dbReference>
<dbReference type="PANTHER" id="PTHR11707:SF28">
    <property type="entry name" value="60 KDA LYSOPHOSPHOLIPASE"/>
    <property type="match status" value="1"/>
</dbReference>
<organism evidence="11 12">
    <name type="scientific">Candidatus Nanohalococcus occultus</name>
    <dbReference type="NCBI Taxonomy" id="2978047"/>
    <lineage>
        <taxon>Archaea</taxon>
        <taxon>Candidatus Nanohalarchaeota</taxon>
        <taxon>Candidatus Nanohalarchaeota incertae sedis</taxon>
        <taxon>Candidatus Nanohalococcus</taxon>
    </lineage>
</organism>
<dbReference type="Pfam" id="PF18195">
    <property type="entry name" value="GatD_N"/>
    <property type="match status" value="1"/>
</dbReference>
<dbReference type="InterPro" id="IPR027474">
    <property type="entry name" value="L-asparaginase_N"/>
</dbReference>
<dbReference type="Pfam" id="PF17763">
    <property type="entry name" value="Asparaginase_C"/>
    <property type="match status" value="1"/>
</dbReference>
<dbReference type="SUPFAM" id="SSF53774">
    <property type="entry name" value="Glutaminase/Asparaginase"/>
    <property type="match status" value="1"/>
</dbReference>
<comment type="similarity">
    <text evidence="7">Belongs to the asparaginase 1 family. GatD subfamily.</text>
</comment>
<protein>
    <recommendedName>
        <fullName evidence="7">Glutamyl-tRNA(Gln) amidotransferase subunit D</fullName>
        <ecNumber evidence="7">6.3.5.-</ecNumber>
    </recommendedName>
</protein>
<sequence length="433" mass="47756">MYSENIETILDNSNIEVGDRIKVDGREGVLMPKPSSGDPGSVVLKLESGYNIGLEPENIELVEKNRSEPEEKTAIEHEDDKPDIMVLHTGGTIASRVSYEEGGVKPAFDPEDLVEMYPELAEEVNIHSEVIAQMLSEDMEPAHWQEIAEKIDEVKDEYDGIIIGHGTDTMAYTGAALTLMVQNIDTGVLLVGSQRSSDRPSTDASMNMYCAGKFLSETDFNGIGICMHRTSSDDETVVLPAAKARKMHTSRRNAFQGINAEPLGTIDYQTGEITENYEENTGDYKLSTDLNPNVGILKTRPGMKPEELDFLIEQDYDGVIIEGTGLGHMPVNAFDEKTQHHEEILEKLDELADEAVVVMASQCLNGRVNMNVYDAGLKIQDAGVIGAEDMPPELAYVKLMWSLGNTGSMKEAEEVFTENIGGEVNKRLEYNEL</sequence>
<keyword evidence="4 7" id="KW-0648">Protein biosynthesis</keyword>
<feature type="active site" evidence="6">
    <location>
        <position position="167"/>
    </location>
</feature>
<keyword evidence="2" id="KW-0547">Nucleotide-binding</keyword>
<keyword evidence="3" id="KW-0067">ATP-binding</keyword>
<dbReference type="InterPro" id="IPR027475">
    <property type="entry name" value="Asparaginase/glutaminase_AS2"/>
</dbReference>
<dbReference type="Gene3D" id="2.30.30.520">
    <property type="match status" value="1"/>
</dbReference>
<dbReference type="InterPro" id="IPR027473">
    <property type="entry name" value="L-asparaginase_C"/>
</dbReference>